<keyword evidence="2" id="KW-0472">Membrane</keyword>
<proteinExistence type="inferred from homology"/>
<dbReference type="EMBL" id="QKXF01000143">
    <property type="protein sequence ID" value="RQM15796.1"/>
    <property type="molecule type" value="Genomic_DNA"/>
</dbReference>
<dbReference type="VEuPathDB" id="FungiDB:DD237_002431"/>
<dbReference type="GO" id="GO:0042910">
    <property type="term" value="F:xenobiotic transmembrane transporter activity"/>
    <property type="evidence" value="ECO:0007669"/>
    <property type="project" value="InterPro"/>
</dbReference>
<accession>A0A3R7YYT3</accession>
<dbReference type="InterPro" id="IPR002528">
    <property type="entry name" value="MATE_fam"/>
</dbReference>
<dbReference type="AlphaFoldDB" id="A0A3R7YYT3"/>
<evidence type="ECO:0000256" key="2">
    <source>
        <dbReference type="SAM" id="Phobius"/>
    </source>
</evidence>
<dbReference type="Pfam" id="PF01554">
    <property type="entry name" value="MatE"/>
    <property type="match status" value="1"/>
</dbReference>
<protein>
    <submittedName>
        <fullName evidence="3">Uncharacterized protein</fullName>
    </submittedName>
</protein>
<comment type="caution">
    <text evidence="3">The sequence shown here is derived from an EMBL/GenBank/DDBJ whole genome shotgun (WGS) entry which is preliminary data.</text>
</comment>
<dbReference type="OrthoDB" id="2126698at2759"/>
<name>A0A3R7YYT3_9STRA</name>
<comment type="similarity">
    <text evidence="1">Belongs to the multi antimicrobial extrusion (MATE) (TC 2.A.66.1) family.</text>
</comment>
<evidence type="ECO:0000256" key="1">
    <source>
        <dbReference type="ARBA" id="ARBA00010199"/>
    </source>
</evidence>
<gene>
    <name evidence="3" type="ORF">DD237_002431</name>
</gene>
<sequence length="89" mass="9511">MNLTAIGVEFASATAMDTMCSQAYGAGKPKSLASISRVLGLATILVFIINWYTEAFLVMIGQPAQVANFAGHVSRLRMKYGIKHNGSTT</sequence>
<evidence type="ECO:0000313" key="3">
    <source>
        <dbReference type="EMBL" id="RQM15796.1"/>
    </source>
</evidence>
<dbReference type="GO" id="GO:0015297">
    <property type="term" value="F:antiporter activity"/>
    <property type="evidence" value="ECO:0007669"/>
    <property type="project" value="InterPro"/>
</dbReference>
<reference evidence="3 4" key="1">
    <citation type="submission" date="2018-06" db="EMBL/GenBank/DDBJ databases">
        <title>Comparative genomics of downy mildews reveals potential adaptations to biotrophy.</title>
        <authorList>
            <person name="Fletcher K."/>
            <person name="Klosterman S.J."/>
            <person name="Derevnina L."/>
            <person name="Martin F."/>
            <person name="Koike S."/>
            <person name="Reyes Chin-Wo S."/>
            <person name="Mou B."/>
            <person name="Michelmore R."/>
        </authorList>
    </citation>
    <scope>NUCLEOTIDE SEQUENCE [LARGE SCALE GENOMIC DNA]</scope>
    <source>
        <strain evidence="3 4">R13</strain>
    </source>
</reference>
<organism evidence="3 4">
    <name type="scientific">Peronospora effusa</name>
    <dbReference type="NCBI Taxonomy" id="542832"/>
    <lineage>
        <taxon>Eukaryota</taxon>
        <taxon>Sar</taxon>
        <taxon>Stramenopiles</taxon>
        <taxon>Oomycota</taxon>
        <taxon>Peronosporomycetes</taxon>
        <taxon>Peronosporales</taxon>
        <taxon>Peronosporaceae</taxon>
        <taxon>Peronospora</taxon>
    </lineage>
</organism>
<dbReference type="Proteomes" id="UP000286097">
    <property type="component" value="Unassembled WGS sequence"/>
</dbReference>
<keyword evidence="2" id="KW-0812">Transmembrane</keyword>
<evidence type="ECO:0000313" key="4">
    <source>
        <dbReference type="Proteomes" id="UP000286097"/>
    </source>
</evidence>
<dbReference type="GO" id="GO:0016020">
    <property type="term" value="C:membrane"/>
    <property type="evidence" value="ECO:0007669"/>
    <property type="project" value="InterPro"/>
</dbReference>
<keyword evidence="2" id="KW-1133">Transmembrane helix</keyword>
<feature type="transmembrane region" description="Helical" evidence="2">
    <location>
        <begin position="35"/>
        <end position="53"/>
    </location>
</feature>